<evidence type="ECO:0000256" key="1">
    <source>
        <dbReference type="SAM" id="Phobius"/>
    </source>
</evidence>
<dbReference type="EMBL" id="CP121196">
    <property type="protein sequence ID" value="XBH15922.1"/>
    <property type="molecule type" value="Genomic_DNA"/>
</dbReference>
<evidence type="ECO:0000313" key="2">
    <source>
        <dbReference type="EMBL" id="XBH15922.1"/>
    </source>
</evidence>
<keyword evidence="1" id="KW-0472">Membrane</keyword>
<protein>
    <submittedName>
        <fullName evidence="2">Uncharacterized protein</fullName>
    </submittedName>
</protein>
<feature type="transmembrane region" description="Helical" evidence="1">
    <location>
        <begin position="12"/>
        <end position="40"/>
    </location>
</feature>
<name>A0AAU7DD01_9BACT</name>
<keyword evidence="1" id="KW-0812">Transmembrane</keyword>
<dbReference type="RefSeq" id="WP_348261155.1">
    <property type="nucleotide sequence ID" value="NZ_CP121196.1"/>
</dbReference>
<dbReference type="AlphaFoldDB" id="A0AAU7DD01"/>
<accession>A0AAU7DD01</accession>
<proteinExistence type="predicted"/>
<reference evidence="2" key="1">
    <citation type="submission" date="2023-03" db="EMBL/GenBank/DDBJ databases">
        <title>Edaphobacter sp.</title>
        <authorList>
            <person name="Huber K.J."/>
            <person name="Papendorf J."/>
            <person name="Pilke C."/>
            <person name="Bunk B."/>
            <person name="Sproeer C."/>
            <person name="Pester M."/>
        </authorList>
    </citation>
    <scope>NUCLEOTIDE SEQUENCE</scope>
    <source>
        <strain evidence="2">DSM 110680</strain>
    </source>
</reference>
<gene>
    <name evidence="2" type="ORF">P8935_15250</name>
</gene>
<sequence>MNASARYAPNILLLLCSSAAILMTLTGLVFLIGTWVLRIFAHGERFLGEVDAISIALIFGGMGVALKTIEIRVRAEHDSSTDWSGSE</sequence>
<keyword evidence="1" id="KW-1133">Transmembrane helix</keyword>
<feature type="transmembrane region" description="Helical" evidence="1">
    <location>
        <begin position="46"/>
        <end position="66"/>
    </location>
</feature>
<organism evidence="2">
    <name type="scientific">Telmatobacter sp. DSM 110680</name>
    <dbReference type="NCBI Taxonomy" id="3036704"/>
    <lineage>
        <taxon>Bacteria</taxon>
        <taxon>Pseudomonadati</taxon>
        <taxon>Acidobacteriota</taxon>
        <taxon>Terriglobia</taxon>
        <taxon>Terriglobales</taxon>
        <taxon>Acidobacteriaceae</taxon>
        <taxon>Telmatobacter</taxon>
    </lineage>
</organism>